<keyword evidence="1" id="KW-1133">Transmembrane helix</keyword>
<evidence type="ECO:0000313" key="2">
    <source>
        <dbReference type="EMBL" id="VYT04969.1"/>
    </source>
</evidence>
<feature type="transmembrane region" description="Helical" evidence="1">
    <location>
        <begin position="156"/>
        <end position="177"/>
    </location>
</feature>
<gene>
    <name evidence="2" type="ORF">AULFYP135_01435</name>
</gene>
<dbReference type="EMBL" id="CACRSL010000003">
    <property type="protein sequence ID" value="VYT04969.1"/>
    <property type="molecule type" value="Genomic_DNA"/>
</dbReference>
<proteinExistence type="predicted"/>
<evidence type="ECO:0008006" key="3">
    <source>
        <dbReference type="Google" id="ProtNLM"/>
    </source>
</evidence>
<accession>A0A6N2TJ86</accession>
<reference evidence="2" key="1">
    <citation type="submission" date="2019-11" db="EMBL/GenBank/DDBJ databases">
        <authorList>
            <person name="Feng L."/>
        </authorList>
    </citation>
    <scope>NUCLEOTIDE SEQUENCE</scope>
    <source>
        <strain evidence="2">AundefinedLFYP135</strain>
    </source>
</reference>
<feature type="transmembrane region" description="Helical" evidence="1">
    <location>
        <begin position="234"/>
        <end position="252"/>
    </location>
</feature>
<dbReference type="InterPro" id="IPR021450">
    <property type="entry name" value="DUF3100"/>
</dbReference>
<feature type="transmembrane region" description="Helical" evidence="1">
    <location>
        <begin position="30"/>
        <end position="51"/>
    </location>
</feature>
<evidence type="ECO:0000256" key="1">
    <source>
        <dbReference type="SAM" id="Phobius"/>
    </source>
</evidence>
<name>A0A6N2TJ86_9FIRM</name>
<dbReference type="AlphaFoldDB" id="A0A6N2TJ86"/>
<sequence length="263" mass="27844">MKYLKDWKVHALCFVMVIVSELIGKHSFSFGPVGFTLFPMLYALIIGIILAQFKLIDREMMTTASPYITISVMYLTAKMASSIGPNLEAVLNAGPALILQEFGNLGTIFLALPIAVCVFKMGRAAVGASFSTSREGSIAIVGNLYGLDSPEGQGVMGAYITGTLLGTIFNGLMAGVLDKTGLFHPYALGMAAGTGSASMMSAALAPVVAAHPEMAGQIEAYAATSQVLTSVDGMYMSLFVAIPVTNWLYRVLKHEKKPAKAAK</sequence>
<protein>
    <recommendedName>
        <fullName evidence="3">DUF3100 domain-containing protein</fullName>
    </recommendedName>
</protein>
<keyword evidence="1" id="KW-0472">Membrane</keyword>
<organism evidence="2">
    <name type="scientific">uncultured Anaerotruncus sp</name>
    <dbReference type="NCBI Taxonomy" id="905011"/>
    <lineage>
        <taxon>Bacteria</taxon>
        <taxon>Bacillati</taxon>
        <taxon>Bacillota</taxon>
        <taxon>Clostridia</taxon>
        <taxon>Eubacteriales</taxon>
        <taxon>Oscillospiraceae</taxon>
        <taxon>Anaerotruncus</taxon>
        <taxon>environmental samples</taxon>
    </lineage>
</organism>
<feature type="transmembrane region" description="Helical" evidence="1">
    <location>
        <begin position="186"/>
        <end position="209"/>
    </location>
</feature>
<dbReference type="Pfam" id="PF11299">
    <property type="entry name" value="DUF3100"/>
    <property type="match status" value="1"/>
</dbReference>
<feature type="transmembrane region" description="Helical" evidence="1">
    <location>
        <begin position="7"/>
        <end position="24"/>
    </location>
</feature>
<keyword evidence="1" id="KW-0812">Transmembrane</keyword>
<feature type="transmembrane region" description="Helical" evidence="1">
    <location>
        <begin position="102"/>
        <end position="122"/>
    </location>
</feature>